<dbReference type="GO" id="GO:0006753">
    <property type="term" value="P:nucleoside phosphate metabolic process"/>
    <property type="evidence" value="ECO:0007669"/>
    <property type="project" value="TreeGrafter"/>
</dbReference>
<dbReference type="AlphaFoldDB" id="A0A0A1ZG38"/>
<dbReference type="OrthoDB" id="9806150at2"/>
<dbReference type="PANTHER" id="PTHR11839">
    <property type="entry name" value="UDP/ADP-SUGAR PYROPHOSPHATASE"/>
    <property type="match status" value="1"/>
</dbReference>
<sequence>MVNINFLKRSIFKEKISELKSKKFSFEINRIELPNGHEGEYGYIKHPGAALAVPITKDNKVIILRQYRFAVSRYLLEFPAGTLEIGETPINSIKREIQEETGFSAKKWDELGTLVPAPGYADEEIYLFLARDLSKLNSEVKGDLDEDIEVLILDPNELDNLISSGDEILDAKTVTAWFRAKQFLDKL</sequence>
<comment type="cofactor">
    <cofactor evidence="1">
        <name>Mg(2+)</name>
        <dbReference type="ChEBI" id="CHEBI:18420"/>
    </cofactor>
</comment>
<evidence type="ECO:0000259" key="3">
    <source>
        <dbReference type="PROSITE" id="PS51462"/>
    </source>
</evidence>
<dbReference type="CDD" id="cd03424">
    <property type="entry name" value="NUDIX_ADPRase_Nudt5_UGPPase_Nudt14"/>
    <property type="match status" value="1"/>
</dbReference>
<dbReference type="Gene3D" id="3.90.79.10">
    <property type="entry name" value="Nucleoside Triphosphate Pyrophosphohydrolase"/>
    <property type="match status" value="1"/>
</dbReference>
<dbReference type="PROSITE" id="PS51462">
    <property type="entry name" value="NUDIX"/>
    <property type="match status" value="1"/>
</dbReference>
<reference evidence="5" key="1">
    <citation type="journal article" date="2014" name="Sci. Data">
        <title>Genomes of diverse isolates of the marine cyanobacterium Prochlorococcus.</title>
        <authorList>
            <person name="Biller S."/>
            <person name="Berube P."/>
            <person name="Thompson J."/>
            <person name="Kelly L."/>
            <person name="Roggensack S."/>
            <person name="Awad L."/>
            <person name="Roache-Johnson K."/>
            <person name="Ding H."/>
            <person name="Giovannoni S.J."/>
            <person name="Moore L.R."/>
            <person name="Chisholm S.W."/>
        </authorList>
    </citation>
    <scope>NUCLEOTIDE SEQUENCE [LARGE SCALE GENOMIC DNA]</scope>
    <source>
        <strain evidence="5">GP2</strain>
    </source>
</reference>
<dbReference type="Pfam" id="PF00293">
    <property type="entry name" value="NUDIX"/>
    <property type="match status" value="1"/>
</dbReference>
<feature type="domain" description="Nudix hydrolase" evidence="3">
    <location>
        <begin position="44"/>
        <end position="175"/>
    </location>
</feature>
<dbReference type="SUPFAM" id="SSF55811">
    <property type="entry name" value="Nudix"/>
    <property type="match status" value="1"/>
</dbReference>
<accession>A0A0A1ZG38</accession>
<evidence type="ECO:0000256" key="2">
    <source>
        <dbReference type="ARBA" id="ARBA00022801"/>
    </source>
</evidence>
<dbReference type="EMBL" id="JNAH01000003">
    <property type="protein sequence ID" value="KGF88522.1"/>
    <property type="molecule type" value="Genomic_DNA"/>
</dbReference>
<protein>
    <submittedName>
        <fullName evidence="4">ADP-ribose pyrophosphatasee</fullName>
        <ecNumber evidence="4">3.6.1.13</ecNumber>
    </submittedName>
</protein>
<proteinExistence type="predicted"/>
<evidence type="ECO:0000256" key="1">
    <source>
        <dbReference type="ARBA" id="ARBA00001946"/>
    </source>
</evidence>
<dbReference type="GO" id="GO:0019693">
    <property type="term" value="P:ribose phosphate metabolic process"/>
    <property type="evidence" value="ECO:0007669"/>
    <property type="project" value="TreeGrafter"/>
</dbReference>
<dbReference type="InterPro" id="IPR000086">
    <property type="entry name" value="NUDIX_hydrolase_dom"/>
</dbReference>
<dbReference type="eggNOG" id="COG0494">
    <property type="taxonomic scope" value="Bacteria"/>
</dbReference>
<dbReference type="InterPro" id="IPR015797">
    <property type="entry name" value="NUDIX_hydrolase-like_dom_sf"/>
</dbReference>
<dbReference type="Proteomes" id="UP000030598">
    <property type="component" value="Unassembled WGS sequence"/>
</dbReference>
<dbReference type="PANTHER" id="PTHR11839:SF18">
    <property type="entry name" value="NUDIX HYDROLASE DOMAIN-CONTAINING PROTEIN"/>
    <property type="match status" value="1"/>
</dbReference>
<organism evidence="4 5">
    <name type="scientific">Prochlorococcus marinus str. GP2</name>
    <dbReference type="NCBI Taxonomy" id="59925"/>
    <lineage>
        <taxon>Bacteria</taxon>
        <taxon>Bacillati</taxon>
        <taxon>Cyanobacteriota</taxon>
        <taxon>Cyanophyceae</taxon>
        <taxon>Synechococcales</taxon>
        <taxon>Prochlorococcaceae</taxon>
        <taxon>Prochlorococcus</taxon>
    </lineage>
</organism>
<evidence type="ECO:0000313" key="5">
    <source>
        <dbReference type="Proteomes" id="UP000030598"/>
    </source>
</evidence>
<dbReference type="RefSeq" id="WP_032524042.1">
    <property type="nucleotide sequence ID" value="NZ_CP138934.1"/>
</dbReference>
<keyword evidence="2 4" id="KW-0378">Hydrolase</keyword>
<dbReference type="GO" id="GO:0047631">
    <property type="term" value="F:ADP-ribose diphosphatase activity"/>
    <property type="evidence" value="ECO:0007669"/>
    <property type="project" value="UniProtKB-EC"/>
</dbReference>
<comment type="caution">
    <text evidence="4">The sequence shown here is derived from an EMBL/GenBank/DDBJ whole genome shotgun (WGS) entry which is preliminary data.</text>
</comment>
<evidence type="ECO:0000313" key="4">
    <source>
        <dbReference type="EMBL" id="KGF88522.1"/>
    </source>
</evidence>
<gene>
    <name evidence="4" type="ORF">EU91_0455</name>
</gene>
<dbReference type="EC" id="3.6.1.13" evidence="4"/>
<dbReference type="STRING" id="59925.EU91_0455"/>
<name>A0A0A1ZG38_PROMR</name>